<feature type="transmembrane region" description="Helical" evidence="1">
    <location>
        <begin position="449"/>
        <end position="467"/>
    </location>
</feature>
<sequence length="516" mass="53613">MATTNILLDALAQVLTPEVLLMVVVGVVFGFIIGVIPGLGPVIGIVLLFPLTIAMDPLPAVVLLASVYPAGVYGGSVTAVLINTPGDPSSTVTTFDGYPMTKRGDGVLALGVTLASSIIGGILSVLALLLIAPPFARIALQIGPSVVFAIGLAGVVILVIVSRGSMLKGLVASAFGLLLSVVGYSSFRGVERFTFGVDYLEQGIPMIPLIVGLFAISEAMMLLYQGGSIEEDDEETEESLETSTGKILRRRLQDMNRGILETVRRPVSVLRSSAIGIGIGLVPGAGSIVANFVSYYVGKTFSKRGEDFGTGAIEGLIAAESSNNAATAATLIPTLVLGVPGGIAAAILLGVLQLKNIRVGPQLFVETPELAYGVVLALLFANIVMLFVGYSLSSLIKNIVEIRVEIIAPMIVILAVLGGFANNFSGLDSIAVIVFGILGFTMRKLGYSPISVVFGFILGPILETYYLRAVQAAGGDQLAVVSAPVPAAIIGIAGIVLVYQLISEVRTTRENLNVGK</sequence>
<dbReference type="KEGG" id="hlm:DV707_12730"/>
<dbReference type="InterPro" id="IPR002823">
    <property type="entry name" value="DUF112_TM"/>
</dbReference>
<feature type="transmembrane region" description="Helical" evidence="1">
    <location>
        <begin position="166"/>
        <end position="185"/>
    </location>
</feature>
<feature type="transmembrane region" description="Helical" evidence="1">
    <location>
        <begin position="61"/>
        <end position="82"/>
    </location>
</feature>
<reference evidence="3 6" key="2">
    <citation type="journal article" date="2019" name="Nat. Commun.">
        <title>A new type of DNA phosphorothioation-based antiviral system in archaea.</title>
        <authorList>
            <person name="Xiong L."/>
            <person name="Liu S."/>
            <person name="Chen S."/>
            <person name="Xiao Y."/>
            <person name="Zhu B."/>
            <person name="Gao Y."/>
            <person name="Zhang Y."/>
            <person name="Chen B."/>
            <person name="Luo J."/>
            <person name="Deng Z."/>
            <person name="Chen X."/>
            <person name="Wang L."/>
            <person name="Chen S."/>
        </authorList>
    </citation>
    <scope>NUCLEOTIDE SEQUENCE [LARGE SCALE GENOMIC DNA]</scope>
    <source>
        <strain evidence="3 6">CGMCC 1.10331</strain>
    </source>
</reference>
<gene>
    <name evidence="3" type="ORF">DV707_12730</name>
    <name evidence="4" type="ORF">SAMN04488133_1585</name>
</gene>
<evidence type="ECO:0000259" key="2">
    <source>
        <dbReference type="Pfam" id="PF01970"/>
    </source>
</evidence>
<feature type="transmembrane region" description="Helical" evidence="1">
    <location>
        <begin position="206"/>
        <end position="224"/>
    </location>
</feature>
<dbReference type="EMBL" id="CP031311">
    <property type="protein sequence ID" value="QCC48459.1"/>
    <property type="molecule type" value="Genomic_DNA"/>
</dbReference>
<evidence type="ECO:0000256" key="1">
    <source>
        <dbReference type="SAM" id="Phobius"/>
    </source>
</evidence>
<dbReference type="GeneID" id="39858973"/>
<keyword evidence="5" id="KW-1185">Reference proteome</keyword>
<evidence type="ECO:0000313" key="5">
    <source>
        <dbReference type="Proteomes" id="UP000236740"/>
    </source>
</evidence>
<feature type="transmembrane region" description="Helical" evidence="1">
    <location>
        <begin position="479"/>
        <end position="502"/>
    </location>
</feature>
<feature type="transmembrane region" description="Helical" evidence="1">
    <location>
        <begin position="274"/>
        <end position="297"/>
    </location>
</feature>
<feature type="transmembrane region" description="Helical" evidence="1">
    <location>
        <begin position="370"/>
        <end position="390"/>
    </location>
</feature>
<proteinExistence type="predicted"/>
<dbReference type="Proteomes" id="UP000236740">
    <property type="component" value="Unassembled WGS sequence"/>
</dbReference>
<dbReference type="PANTHER" id="PTHR35342:SF5">
    <property type="entry name" value="TRICARBOXYLIC TRANSPORT PROTEIN"/>
    <property type="match status" value="1"/>
</dbReference>
<feature type="transmembrane region" description="Helical" evidence="1">
    <location>
        <begin position="20"/>
        <end position="49"/>
    </location>
</feature>
<dbReference type="Proteomes" id="UP000296733">
    <property type="component" value="Chromosome"/>
</dbReference>
<dbReference type="PANTHER" id="PTHR35342">
    <property type="entry name" value="TRICARBOXYLIC TRANSPORT PROTEIN"/>
    <property type="match status" value="1"/>
</dbReference>
<evidence type="ECO:0000313" key="4">
    <source>
        <dbReference type="EMBL" id="SEG23202.1"/>
    </source>
</evidence>
<organism evidence="4 5">
    <name type="scientific">Halobellus limi</name>
    <dbReference type="NCBI Taxonomy" id="699433"/>
    <lineage>
        <taxon>Archaea</taxon>
        <taxon>Methanobacteriati</taxon>
        <taxon>Methanobacteriota</taxon>
        <taxon>Stenosarchaea group</taxon>
        <taxon>Halobacteria</taxon>
        <taxon>Halobacteriales</taxon>
        <taxon>Haloferacaceae</taxon>
        <taxon>Halobellus</taxon>
    </lineage>
</organism>
<feature type="transmembrane region" description="Helical" evidence="1">
    <location>
        <begin position="138"/>
        <end position="160"/>
    </location>
</feature>
<keyword evidence="1" id="KW-1133">Transmembrane helix</keyword>
<accession>A0A1H5YHL5</accession>
<feature type="domain" description="DUF112" evidence="2">
    <location>
        <begin position="20"/>
        <end position="453"/>
    </location>
</feature>
<dbReference type="AlphaFoldDB" id="A0A1H5YHL5"/>
<dbReference type="Pfam" id="PF01970">
    <property type="entry name" value="TctA"/>
    <property type="match status" value="1"/>
</dbReference>
<keyword evidence="1" id="KW-0472">Membrane</keyword>
<keyword evidence="1" id="KW-0812">Transmembrane</keyword>
<feature type="transmembrane region" description="Helical" evidence="1">
    <location>
        <begin position="331"/>
        <end position="350"/>
    </location>
</feature>
<protein>
    <submittedName>
        <fullName evidence="4">Putative tricarboxylic transport membrane protein</fullName>
    </submittedName>
</protein>
<dbReference type="RefSeq" id="WP_103991340.1">
    <property type="nucleotide sequence ID" value="NZ_CP031311.1"/>
</dbReference>
<feature type="transmembrane region" description="Helical" evidence="1">
    <location>
        <begin position="107"/>
        <end position="131"/>
    </location>
</feature>
<reference evidence="4 5" key="1">
    <citation type="submission" date="2016-10" db="EMBL/GenBank/DDBJ databases">
        <authorList>
            <person name="de Groot N.N."/>
        </authorList>
    </citation>
    <scope>NUCLEOTIDE SEQUENCE [LARGE SCALE GENOMIC DNA]</scope>
    <source>
        <strain evidence="4 5">CGMCC 1.10331</strain>
    </source>
</reference>
<feature type="transmembrane region" description="Helical" evidence="1">
    <location>
        <begin position="402"/>
        <end position="420"/>
    </location>
</feature>
<name>A0A1H5YHL5_9EURY</name>
<dbReference type="OrthoDB" id="199846at2157"/>
<dbReference type="EMBL" id="FNVN01000002">
    <property type="protein sequence ID" value="SEG23202.1"/>
    <property type="molecule type" value="Genomic_DNA"/>
</dbReference>
<evidence type="ECO:0000313" key="3">
    <source>
        <dbReference type="EMBL" id="QCC48459.1"/>
    </source>
</evidence>
<evidence type="ECO:0000313" key="6">
    <source>
        <dbReference type="Proteomes" id="UP000296733"/>
    </source>
</evidence>